<evidence type="ECO:0000256" key="6">
    <source>
        <dbReference type="ARBA" id="ARBA00023002"/>
    </source>
</evidence>
<evidence type="ECO:0000256" key="10">
    <source>
        <dbReference type="ARBA" id="ARBA00061483"/>
    </source>
</evidence>
<keyword evidence="14" id="KW-1185">Reference proteome</keyword>
<reference evidence="13" key="2">
    <citation type="submission" date="2023-04" db="EMBL/GenBank/DDBJ databases">
        <authorList>
            <person name="Bruccoleri R.E."/>
            <person name="Oakeley E.J."/>
            <person name="Faust A.-M."/>
            <person name="Dessus-Babus S."/>
            <person name="Altorfer M."/>
            <person name="Burckhardt D."/>
            <person name="Oertli M."/>
            <person name="Naumann U."/>
            <person name="Petersen F."/>
            <person name="Wong J."/>
        </authorList>
    </citation>
    <scope>NUCLEOTIDE SEQUENCE</scope>
    <source>
        <strain evidence="13">GSM-AAB239-AS_SAM_17_03QT</strain>
        <tissue evidence="13">Leaf</tissue>
    </source>
</reference>
<dbReference type="Proteomes" id="UP001140949">
    <property type="component" value="Unassembled WGS sequence"/>
</dbReference>
<evidence type="ECO:0000259" key="12">
    <source>
        <dbReference type="Pfam" id="PF07995"/>
    </source>
</evidence>
<evidence type="ECO:0000256" key="11">
    <source>
        <dbReference type="SAM" id="SignalP"/>
    </source>
</evidence>
<evidence type="ECO:0000256" key="4">
    <source>
        <dbReference type="ARBA" id="ARBA00022729"/>
    </source>
</evidence>
<dbReference type="SUPFAM" id="SSF50952">
    <property type="entry name" value="Soluble quinoprotein glucose dehydrogenase"/>
    <property type="match status" value="1"/>
</dbReference>
<comment type="similarity">
    <text evidence="10">Belongs to the PQQ oxidoreductase GdhB family.</text>
</comment>
<comment type="cofactor">
    <cofactor evidence="1">
        <name>pyrroloquinoline quinone</name>
        <dbReference type="ChEBI" id="CHEBI:58442"/>
    </cofactor>
</comment>
<feature type="domain" description="Glucose/Sorbosone dehydrogenase" evidence="12">
    <location>
        <begin position="218"/>
        <end position="521"/>
    </location>
</feature>
<gene>
    <name evidence="13" type="ORF">M6B38_283605</name>
</gene>
<dbReference type="GO" id="GO:0005886">
    <property type="term" value="C:plasma membrane"/>
    <property type="evidence" value="ECO:0007669"/>
    <property type="project" value="UniProtKB-SubCell"/>
</dbReference>
<keyword evidence="4 11" id="KW-0732">Signal</keyword>
<evidence type="ECO:0000313" key="13">
    <source>
        <dbReference type="EMBL" id="KAJ6846854.1"/>
    </source>
</evidence>
<keyword evidence="6" id="KW-0560">Oxidoreductase</keyword>
<dbReference type="AlphaFoldDB" id="A0AAX6I270"/>
<feature type="signal peptide" evidence="11">
    <location>
        <begin position="1"/>
        <end position="26"/>
    </location>
</feature>
<organism evidence="13 14">
    <name type="scientific">Iris pallida</name>
    <name type="common">Sweet iris</name>
    <dbReference type="NCBI Taxonomy" id="29817"/>
    <lineage>
        <taxon>Eukaryota</taxon>
        <taxon>Viridiplantae</taxon>
        <taxon>Streptophyta</taxon>
        <taxon>Embryophyta</taxon>
        <taxon>Tracheophyta</taxon>
        <taxon>Spermatophyta</taxon>
        <taxon>Magnoliopsida</taxon>
        <taxon>Liliopsida</taxon>
        <taxon>Asparagales</taxon>
        <taxon>Iridaceae</taxon>
        <taxon>Iridoideae</taxon>
        <taxon>Irideae</taxon>
        <taxon>Iris</taxon>
    </lineage>
</organism>
<dbReference type="Gene3D" id="2.120.10.30">
    <property type="entry name" value="TolB, C-terminal domain"/>
    <property type="match status" value="1"/>
</dbReference>
<keyword evidence="3" id="KW-1003">Cell membrane</keyword>
<dbReference type="InterPro" id="IPR012938">
    <property type="entry name" value="Glc/Sorbosone_DH"/>
</dbReference>
<dbReference type="FunFam" id="2.120.10.30:FF:000067">
    <property type="entry name" value="HHIP-like 1"/>
    <property type="match status" value="1"/>
</dbReference>
<keyword evidence="7" id="KW-0472">Membrane</keyword>
<protein>
    <submittedName>
        <fullName evidence="13">HIPL1 protein-like</fullName>
    </submittedName>
</protein>
<evidence type="ECO:0000256" key="3">
    <source>
        <dbReference type="ARBA" id="ARBA00022475"/>
    </source>
</evidence>
<comment type="subcellular location">
    <subcellularLocation>
        <location evidence="2">Cell membrane</location>
        <topology evidence="2">Lipid-anchor</topology>
    </subcellularLocation>
</comment>
<evidence type="ECO:0000256" key="7">
    <source>
        <dbReference type="ARBA" id="ARBA00023136"/>
    </source>
</evidence>
<evidence type="ECO:0000256" key="1">
    <source>
        <dbReference type="ARBA" id="ARBA00001931"/>
    </source>
</evidence>
<keyword evidence="8" id="KW-0325">Glycoprotein</keyword>
<evidence type="ECO:0000256" key="9">
    <source>
        <dbReference type="ARBA" id="ARBA00023288"/>
    </source>
</evidence>
<evidence type="ECO:0000256" key="5">
    <source>
        <dbReference type="ARBA" id="ARBA00022891"/>
    </source>
</evidence>
<dbReference type="EMBL" id="JANAVB010005597">
    <property type="protein sequence ID" value="KAJ6846854.1"/>
    <property type="molecule type" value="Genomic_DNA"/>
</dbReference>
<dbReference type="InterPro" id="IPR011042">
    <property type="entry name" value="6-blade_b-propeller_TolB-like"/>
</dbReference>
<dbReference type="Pfam" id="PF07995">
    <property type="entry name" value="GSDH"/>
    <property type="match status" value="1"/>
</dbReference>
<keyword evidence="9" id="KW-0449">Lipoprotein</keyword>
<keyword evidence="5" id="KW-0634">PQQ</keyword>
<comment type="caution">
    <text evidence="13">The sequence shown here is derived from an EMBL/GenBank/DDBJ whole genome shotgun (WGS) entry which is preliminary data.</text>
</comment>
<reference evidence="13" key="1">
    <citation type="journal article" date="2023" name="GigaByte">
        <title>Genome assembly of the bearded iris, Iris pallida Lam.</title>
        <authorList>
            <person name="Bruccoleri R.E."/>
            <person name="Oakeley E.J."/>
            <person name="Faust A.M.E."/>
            <person name="Altorfer M."/>
            <person name="Dessus-Babus S."/>
            <person name="Burckhardt D."/>
            <person name="Oertli M."/>
            <person name="Naumann U."/>
            <person name="Petersen F."/>
            <person name="Wong J."/>
        </authorList>
    </citation>
    <scope>NUCLEOTIDE SEQUENCE</scope>
    <source>
        <strain evidence="13">GSM-AAB239-AS_SAM_17_03QT</strain>
    </source>
</reference>
<name>A0AAX6I270_IRIPA</name>
<dbReference type="PANTHER" id="PTHR19328:SF13">
    <property type="entry name" value="HIPL1 PROTEIN"/>
    <property type="match status" value="1"/>
</dbReference>
<sequence length="695" mass="74311">MKRLMMVASLPIFFFLIFLTTTTTFAQPLCTDSWAPVTLKAPLAFCSYNGSSCCTSATDSSIQKQFKSMNISDPACASLVKSLLCTKCDPFSAQLFTVEPKLRTVPVLCNSTFSGNPVQSKDTTADFCAQVWDTCKEIPIQNSPFAPSLQGPAGASASSSKLTDLWQSENDFCNAFGGPTGGDTVCFNGKSVSFNGTQSPVTPKGICLERIGNGSYLSMAPHPDGSNRVFLANQAGKIWLATIPEEGSGGTLELDESSPFLDITDDVLLDTEFGMMGLAFHPNFTENGRFFVSFNCDKVQSPSCSGRCSCNSDAGCDPSKLGTSNGVQPCQYQSVIAEFTANSSSSSPSASTSARPTEVRRILTMGLPFTSDHGGQILFGPADGKLYFMMGDGSNKGDPFNFAQNNKSLLGKVLRLDVDNIPSAKEIDDLGLWGNYSIPKDNPFAGDSELQGEIWALGLRNPWRCSFDHDRPSYFLCGDTGENGYEEIDLISKGGNYGWRIFEGPDVFHPTSTPGGNTSAASINPLFPVMGYPHSALNNSVGSASVTGGYVYRAAADPCLNGRYLFADLYAGAMWVGTENPVNSGNFSSTITPFSCSEKSPIACDAVEGSSLPSLGYIFSFGEDNNKDVYIMTSKGVYRVLRPSRCNISCPLESKTDDNNAPGASSSASQAENVQLKLRIVLVAFVLLLLGISSR</sequence>
<dbReference type="GO" id="GO:0016491">
    <property type="term" value="F:oxidoreductase activity"/>
    <property type="evidence" value="ECO:0007669"/>
    <property type="project" value="UniProtKB-KW"/>
</dbReference>
<evidence type="ECO:0000313" key="14">
    <source>
        <dbReference type="Proteomes" id="UP001140949"/>
    </source>
</evidence>
<evidence type="ECO:0000256" key="8">
    <source>
        <dbReference type="ARBA" id="ARBA00023180"/>
    </source>
</evidence>
<evidence type="ECO:0000256" key="2">
    <source>
        <dbReference type="ARBA" id="ARBA00004193"/>
    </source>
</evidence>
<dbReference type="PANTHER" id="PTHR19328">
    <property type="entry name" value="HEDGEHOG-INTERACTING PROTEIN"/>
    <property type="match status" value="1"/>
</dbReference>
<feature type="chain" id="PRO_5043702385" evidence="11">
    <location>
        <begin position="27"/>
        <end position="695"/>
    </location>
</feature>
<proteinExistence type="inferred from homology"/>
<dbReference type="InterPro" id="IPR011041">
    <property type="entry name" value="Quinoprot_gluc/sorb_DH_b-prop"/>
</dbReference>
<accession>A0AAX6I270</accession>